<evidence type="ECO:0000313" key="3">
    <source>
        <dbReference type="EMBL" id="KAG5666985.1"/>
    </source>
</evidence>
<keyword evidence="1" id="KW-0539">Nucleus</keyword>
<comment type="caution">
    <text evidence="3">The sequence shown here is derived from an EMBL/GenBank/DDBJ whole genome shotgun (WGS) entry which is preliminary data.</text>
</comment>
<gene>
    <name evidence="3" type="ORF">PVAND_014988</name>
</gene>
<evidence type="ECO:0000259" key="2">
    <source>
        <dbReference type="PROSITE" id="PS51136"/>
    </source>
</evidence>
<sequence length="699" mass="84371">MLFLILLLHHQSSAQPSPYSFKNQFIGNYSNYITADEELRRNYFVQVDVPDDRQYYRGFIGTVQAKYNERLRKVVAAKFDPIKDENSRVIKIIKNTFSQCLKLKHALRHIQAHKDIVEHLQSLGGSPYLSKHIHFNRDKFNEATDYGIDDLWTNNVPNSFNEDELWTDEKFYVSRYFEIEPYHAFEVFFDLEIKRCENDNLCLKKPENSWGLIKDEEKDFDDFKKLLRTLDDAFRMRPQLRKILIDQVYWPAVRRMRKFLLHRDFILYIYRKKEETKIKIKDLQAVFAETFKIDWLQVINSQLFEESKLTENDEILIEGGIELLQQLVKNLMETEKKIISDTFDITFIYRYRFQIILRFHNEQNLNQQGFKHGRQRWSSCLGQYSFDTYMQPALLMMYEQYQPIWDRTLGDFNRDLADERTDIFESAEKLILEAVDEFKRRFLTEGALLMPIKVATDILFKLKNLKVLIGLPKSILPILKLEEFYKHLNLTGNENFMKSYWEIKIHHRKLRNESKNSWRKQIDQVVDVYPILLKYSIDNGNIFYFSPVLTVYPFYHPLRPKFFNMATLFQETLIRLFWDISEYIFTKYQIDAELTTENEEQISYGYYKNWLKDHKEMQIGANYLKNEQLFWIADAVKKFNKYHRTVPKSIHDRSRLIFDYMHVRYKNMKGFQDAFQCNITKDEINKYSEYLEKTRYLSS</sequence>
<feature type="domain" description="WAC" evidence="2">
    <location>
        <begin position="672"/>
        <end position="699"/>
    </location>
</feature>
<evidence type="ECO:0000256" key="1">
    <source>
        <dbReference type="PROSITE-ProRule" id="PRU00475"/>
    </source>
</evidence>
<dbReference type="EMBL" id="JADBJN010000004">
    <property type="protein sequence ID" value="KAG5666985.1"/>
    <property type="molecule type" value="Genomic_DNA"/>
</dbReference>
<dbReference type="PROSITE" id="PS51136">
    <property type="entry name" value="WAC"/>
    <property type="match status" value="1"/>
</dbReference>
<accession>A0A9J6BAS5</accession>
<dbReference type="AlphaFoldDB" id="A0A9J6BAS5"/>
<organism evidence="3 4">
    <name type="scientific">Polypedilum vanderplanki</name>
    <name type="common">Sleeping chironomid midge</name>
    <dbReference type="NCBI Taxonomy" id="319348"/>
    <lineage>
        <taxon>Eukaryota</taxon>
        <taxon>Metazoa</taxon>
        <taxon>Ecdysozoa</taxon>
        <taxon>Arthropoda</taxon>
        <taxon>Hexapoda</taxon>
        <taxon>Insecta</taxon>
        <taxon>Pterygota</taxon>
        <taxon>Neoptera</taxon>
        <taxon>Endopterygota</taxon>
        <taxon>Diptera</taxon>
        <taxon>Nematocera</taxon>
        <taxon>Chironomoidea</taxon>
        <taxon>Chironomidae</taxon>
        <taxon>Chironominae</taxon>
        <taxon>Polypedilum</taxon>
        <taxon>Polypedilum</taxon>
    </lineage>
</organism>
<dbReference type="Gene3D" id="1.10.1380.10">
    <property type="entry name" value="Neutral endopeptidase , domain2"/>
    <property type="match status" value="1"/>
</dbReference>
<dbReference type="GO" id="GO:0005634">
    <property type="term" value="C:nucleus"/>
    <property type="evidence" value="ECO:0007669"/>
    <property type="project" value="UniProtKB-SubCell"/>
</dbReference>
<dbReference type="InterPro" id="IPR042089">
    <property type="entry name" value="Peptidase_M13_dom_2"/>
</dbReference>
<keyword evidence="4" id="KW-1185">Reference proteome</keyword>
<name>A0A9J6BAS5_POLVA</name>
<dbReference type="Proteomes" id="UP001107558">
    <property type="component" value="Chromosome 4"/>
</dbReference>
<evidence type="ECO:0000313" key="4">
    <source>
        <dbReference type="Proteomes" id="UP001107558"/>
    </source>
</evidence>
<dbReference type="SUPFAM" id="SSF55486">
    <property type="entry name" value="Metalloproteases ('zincins'), catalytic domain"/>
    <property type="match status" value="1"/>
</dbReference>
<reference evidence="3" key="1">
    <citation type="submission" date="2021-03" db="EMBL/GenBank/DDBJ databases">
        <title>Chromosome level genome of the anhydrobiotic midge Polypedilum vanderplanki.</title>
        <authorList>
            <person name="Yoshida Y."/>
            <person name="Kikawada T."/>
            <person name="Gusev O."/>
        </authorList>
    </citation>
    <scope>NUCLEOTIDE SEQUENCE</scope>
    <source>
        <strain evidence="3">NIAS01</strain>
        <tissue evidence="3">Whole body or cell culture</tissue>
    </source>
</reference>
<comment type="subcellular location">
    <subcellularLocation>
        <location evidence="1">Nucleus</location>
    </subcellularLocation>
</comment>
<proteinExistence type="predicted"/>
<dbReference type="InterPro" id="IPR013136">
    <property type="entry name" value="WSTF_Acf1_Cbp146"/>
</dbReference>
<protein>
    <recommendedName>
        <fullName evidence="2">WAC domain-containing protein</fullName>
    </recommendedName>
</protein>